<feature type="transmembrane region" description="Helical" evidence="2">
    <location>
        <begin position="12"/>
        <end position="38"/>
    </location>
</feature>
<dbReference type="VEuPathDB" id="VectorBase:MDOA006554"/>
<reference evidence="3" key="1">
    <citation type="submission" date="2020-05" db="UniProtKB">
        <authorList>
            <consortium name="EnsemblMetazoa"/>
        </authorList>
    </citation>
    <scope>IDENTIFICATION</scope>
    <source>
        <strain evidence="3">Aabys</strain>
    </source>
</reference>
<name>A0A1I8MMM8_MUSDO</name>
<gene>
    <name evidence="3" type="primary">101891513</name>
</gene>
<feature type="transmembrane region" description="Helical" evidence="2">
    <location>
        <begin position="86"/>
        <end position="110"/>
    </location>
</feature>
<dbReference type="KEGG" id="mde:101891513"/>
<feature type="region of interest" description="Disordered" evidence="1">
    <location>
        <begin position="166"/>
        <end position="200"/>
    </location>
</feature>
<dbReference type="EnsemblMetazoa" id="MDOA006554-RA">
    <property type="protein sequence ID" value="MDOA006554-PA"/>
    <property type="gene ID" value="MDOA006554"/>
</dbReference>
<sequence length="200" mass="22657">MTAVKMRRTIASWINLIIGWFHFLFSIALSMGLLYYLIFYYERPHDNPKIAAFGLPVLLAIFLFSFSSFIFDILLIAGILARRVNLISAFVIGNYMVLGFLMSCAVFFFAEDYVHKDTTVGNLINPLMHGLTLVTMIYLFYPVYLLVQQTRLPPSNDHEILDETDVLARPDASSKTTKPVKHTKPSKPARTNGNAEPVNC</sequence>
<keyword evidence="2" id="KW-0812">Transmembrane</keyword>
<accession>A0A1I8MMM8</accession>
<evidence type="ECO:0000256" key="1">
    <source>
        <dbReference type="SAM" id="MobiDB-lite"/>
    </source>
</evidence>
<dbReference type="AlphaFoldDB" id="A0A1I8MMM8"/>
<feature type="compositionally biased region" description="Basic residues" evidence="1">
    <location>
        <begin position="178"/>
        <end position="187"/>
    </location>
</feature>
<organism evidence="3">
    <name type="scientific">Musca domestica</name>
    <name type="common">House fly</name>
    <dbReference type="NCBI Taxonomy" id="7370"/>
    <lineage>
        <taxon>Eukaryota</taxon>
        <taxon>Metazoa</taxon>
        <taxon>Ecdysozoa</taxon>
        <taxon>Arthropoda</taxon>
        <taxon>Hexapoda</taxon>
        <taxon>Insecta</taxon>
        <taxon>Pterygota</taxon>
        <taxon>Neoptera</taxon>
        <taxon>Endopterygota</taxon>
        <taxon>Diptera</taxon>
        <taxon>Brachycera</taxon>
        <taxon>Muscomorpha</taxon>
        <taxon>Muscoidea</taxon>
        <taxon>Muscidae</taxon>
        <taxon>Musca</taxon>
    </lineage>
</organism>
<evidence type="ECO:0000256" key="2">
    <source>
        <dbReference type="SAM" id="Phobius"/>
    </source>
</evidence>
<dbReference type="OrthoDB" id="8077034at2759"/>
<keyword evidence="2" id="KW-1133">Transmembrane helix</keyword>
<dbReference type="VEuPathDB" id="VectorBase:MDOMA2_001499"/>
<feature type="transmembrane region" description="Helical" evidence="2">
    <location>
        <begin position="130"/>
        <end position="147"/>
    </location>
</feature>
<feature type="transmembrane region" description="Helical" evidence="2">
    <location>
        <begin position="50"/>
        <end position="74"/>
    </location>
</feature>
<proteinExistence type="predicted"/>
<keyword evidence="2" id="KW-0472">Membrane</keyword>
<protein>
    <submittedName>
        <fullName evidence="3">Uncharacterized protein</fullName>
    </submittedName>
</protein>
<evidence type="ECO:0000313" key="3">
    <source>
        <dbReference type="EnsemblMetazoa" id="MDOA006554-PA"/>
    </source>
</evidence>
<dbReference type="RefSeq" id="XP_005178399.2">
    <property type="nucleotide sequence ID" value="XM_005178342.4"/>
</dbReference>